<dbReference type="GO" id="GO:0005737">
    <property type="term" value="C:cytoplasm"/>
    <property type="evidence" value="ECO:0007669"/>
    <property type="project" value="UniProtKB-SubCell"/>
</dbReference>
<evidence type="ECO:0000256" key="10">
    <source>
        <dbReference type="ARBA" id="ARBA00022723"/>
    </source>
</evidence>
<dbReference type="NCBIfam" id="NF004491">
    <property type="entry name" value="PRK05826.1"/>
    <property type="match status" value="1"/>
</dbReference>
<keyword evidence="8" id="KW-0963">Cytoplasm</keyword>
<keyword evidence="13" id="KW-0067">ATP-binding</keyword>
<evidence type="ECO:0000256" key="16">
    <source>
        <dbReference type="ARBA" id="ARBA00023152"/>
    </source>
</evidence>
<keyword evidence="16 19" id="KW-0324">Glycolysis</keyword>
<dbReference type="GO" id="GO:0016301">
    <property type="term" value="F:kinase activity"/>
    <property type="evidence" value="ECO:0007669"/>
    <property type="project" value="UniProtKB-KW"/>
</dbReference>
<dbReference type="GO" id="GO:0030955">
    <property type="term" value="F:potassium ion binding"/>
    <property type="evidence" value="ECO:0007669"/>
    <property type="project" value="InterPro"/>
</dbReference>
<dbReference type="InterPro" id="IPR036918">
    <property type="entry name" value="Pyrv_Knase_C_sf"/>
</dbReference>
<evidence type="ECO:0000256" key="2">
    <source>
        <dbReference type="ARBA" id="ARBA00001958"/>
    </source>
</evidence>
<dbReference type="AlphaFoldDB" id="A0A8K0H2C6"/>
<keyword evidence="11" id="KW-0547">Nucleotide-binding</keyword>
<dbReference type="PANTHER" id="PTHR11817">
    <property type="entry name" value="PYRUVATE KINASE"/>
    <property type="match status" value="1"/>
</dbReference>
<keyword evidence="17" id="KW-0670">Pyruvate</keyword>
<gene>
    <name evidence="23" type="ORF">FNV43_RR14066</name>
</gene>
<evidence type="ECO:0000256" key="17">
    <source>
        <dbReference type="ARBA" id="ARBA00023317"/>
    </source>
</evidence>
<keyword evidence="24" id="KW-1185">Reference proteome</keyword>
<keyword evidence="12 19" id="KW-0418">Kinase</keyword>
<proteinExistence type="inferred from homology"/>
<evidence type="ECO:0000256" key="18">
    <source>
        <dbReference type="ARBA" id="ARBA00048152"/>
    </source>
</evidence>
<dbReference type="InterPro" id="IPR015813">
    <property type="entry name" value="Pyrv/PenolPyrv_kinase-like_dom"/>
</dbReference>
<dbReference type="OrthoDB" id="108365at2759"/>
<comment type="catalytic activity">
    <reaction evidence="18 19">
        <text>pyruvate + ATP = phosphoenolpyruvate + ADP + H(+)</text>
        <dbReference type="Rhea" id="RHEA:18157"/>
        <dbReference type="ChEBI" id="CHEBI:15361"/>
        <dbReference type="ChEBI" id="CHEBI:15378"/>
        <dbReference type="ChEBI" id="CHEBI:30616"/>
        <dbReference type="ChEBI" id="CHEBI:58702"/>
        <dbReference type="ChEBI" id="CHEBI:456216"/>
        <dbReference type="EC" id="2.7.1.40"/>
    </reaction>
</comment>
<comment type="caution">
    <text evidence="23">The sequence shown here is derived from an EMBL/GenBank/DDBJ whole genome shotgun (WGS) entry which is preliminary data.</text>
</comment>
<dbReference type="Gene3D" id="3.20.20.60">
    <property type="entry name" value="Phosphoenolpyruvate-binding domains"/>
    <property type="match status" value="1"/>
</dbReference>
<comment type="pathway">
    <text evidence="4 19">Carbohydrate degradation; glycolysis; pyruvate from D-glyceraldehyde 3-phosphate: step 5/5.</text>
</comment>
<evidence type="ECO:0000256" key="5">
    <source>
        <dbReference type="ARBA" id="ARBA00008663"/>
    </source>
</evidence>
<keyword evidence="15" id="KW-0630">Potassium</keyword>
<evidence type="ECO:0000259" key="21">
    <source>
        <dbReference type="Pfam" id="PF00224"/>
    </source>
</evidence>
<dbReference type="Pfam" id="PF00224">
    <property type="entry name" value="PK"/>
    <property type="match status" value="1"/>
</dbReference>
<evidence type="ECO:0000256" key="9">
    <source>
        <dbReference type="ARBA" id="ARBA00022679"/>
    </source>
</evidence>
<reference evidence="23" key="1">
    <citation type="submission" date="2020-03" db="EMBL/GenBank/DDBJ databases">
        <title>A high-quality chromosome-level genome assembly of a woody plant with both climbing and erect habits, Rhamnella rubrinervis.</title>
        <authorList>
            <person name="Lu Z."/>
            <person name="Yang Y."/>
            <person name="Zhu X."/>
            <person name="Sun Y."/>
        </authorList>
    </citation>
    <scope>NUCLEOTIDE SEQUENCE</scope>
    <source>
        <strain evidence="23">BYM</strain>
        <tissue evidence="23">Leaf</tissue>
    </source>
</reference>
<dbReference type="FunFam" id="2.40.33.10:FF:000001">
    <property type="entry name" value="Pyruvate kinase"/>
    <property type="match status" value="1"/>
</dbReference>
<evidence type="ECO:0000256" key="19">
    <source>
        <dbReference type="RuleBase" id="RU000504"/>
    </source>
</evidence>
<dbReference type="InterPro" id="IPR001697">
    <property type="entry name" value="Pyr_Knase"/>
</dbReference>
<comment type="subcellular location">
    <subcellularLocation>
        <location evidence="3">Cytoplasm</location>
    </subcellularLocation>
</comment>
<dbReference type="EC" id="2.7.1.40" evidence="7 19"/>
<keyword evidence="9 19" id="KW-0808">Transferase</keyword>
<dbReference type="InterPro" id="IPR040442">
    <property type="entry name" value="Pyrv_kinase-like_dom_sf"/>
</dbReference>
<dbReference type="InterPro" id="IPR015806">
    <property type="entry name" value="Pyrv_Knase_insert_dom_sf"/>
</dbReference>
<evidence type="ECO:0000313" key="24">
    <source>
        <dbReference type="Proteomes" id="UP000796880"/>
    </source>
</evidence>
<dbReference type="InterPro" id="IPR015795">
    <property type="entry name" value="Pyrv_Knase_C"/>
</dbReference>
<feature type="domain" description="Pyruvate kinase C-terminal" evidence="22">
    <location>
        <begin position="380"/>
        <end position="503"/>
    </location>
</feature>
<evidence type="ECO:0000256" key="4">
    <source>
        <dbReference type="ARBA" id="ARBA00004997"/>
    </source>
</evidence>
<dbReference type="InterPro" id="IPR011037">
    <property type="entry name" value="Pyrv_Knase-like_insert_dom_sf"/>
</dbReference>
<comment type="similarity">
    <text evidence="5 19">Belongs to the pyruvate kinase family.</text>
</comment>
<keyword evidence="14 19" id="KW-0460">Magnesium</keyword>
<evidence type="ECO:0000256" key="20">
    <source>
        <dbReference type="SAM" id="MobiDB-lite"/>
    </source>
</evidence>
<dbReference type="GO" id="GO:0000287">
    <property type="term" value="F:magnesium ion binding"/>
    <property type="evidence" value="ECO:0007669"/>
    <property type="project" value="InterPro"/>
</dbReference>
<dbReference type="SUPFAM" id="SSF52935">
    <property type="entry name" value="PK C-terminal domain-like"/>
    <property type="match status" value="1"/>
</dbReference>
<dbReference type="GO" id="GO:0005524">
    <property type="term" value="F:ATP binding"/>
    <property type="evidence" value="ECO:0007669"/>
    <property type="project" value="UniProtKB-KW"/>
</dbReference>
<dbReference type="InterPro" id="IPR015793">
    <property type="entry name" value="Pyrv_Knase_brl"/>
</dbReference>
<dbReference type="PRINTS" id="PR01050">
    <property type="entry name" value="PYRUVTKNASE"/>
</dbReference>
<feature type="domain" description="Pyruvate kinase barrel" evidence="21">
    <location>
        <begin position="21"/>
        <end position="345"/>
    </location>
</feature>
<dbReference type="SUPFAM" id="SSF51621">
    <property type="entry name" value="Phosphoenolpyruvate/pyruvate domain"/>
    <property type="match status" value="1"/>
</dbReference>
<comment type="cofactor">
    <cofactor evidence="2">
        <name>K(+)</name>
        <dbReference type="ChEBI" id="CHEBI:29103"/>
    </cofactor>
</comment>
<feature type="region of interest" description="Disordered" evidence="20">
    <location>
        <begin position="1"/>
        <end position="20"/>
    </location>
</feature>
<dbReference type="SUPFAM" id="SSF50800">
    <property type="entry name" value="PK beta-barrel domain-like"/>
    <property type="match status" value="1"/>
</dbReference>
<dbReference type="NCBIfam" id="TIGR01064">
    <property type="entry name" value="pyruv_kin"/>
    <property type="match status" value="1"/>
</dbReference>
<dbReference type="InterPro" id="IPR018209">
    <property type="entry name" value="Pyrv_Knase_AS"/>
</dbReference>
<evidence type="ECO:0000256" key="7">
    <source>
        <dbReference type="ARBA" id="ARBA00012142"/>
    </source>
</evidence>
<dbReference type="UniPathway" id="UPA00109">
    <property type="reaction ID" value="UER00188"/>
</dbReference>
<evidence type="ECO:0000256" key="1">
    <source>
        <dbReference type="ARBA" id="ARBA00001946"/>
    </source>
</evidence>
<dbReference type="Gene3D" id="3.40.1380.20">
    <property type="entry name" value="Pyruvate kinase, C-terminal domain"/>
    <property type="match status" value="1"/>
</dbReference>
<dbReference type="NCBIfam" id="NF004978">
    <property type="entry name" value="PRK06354.1"/>
    <property type="match status" value="1"/>
</dbReference>
<dbReference type="FunFam" id="3.40.1380.20:FF:000005">
    <property type="entry name" value="Pyruvate kinase"/>
    <property type="match status" value="1"/>
</dbReference>
<evidence type="ECO:0000256" key="11">
    <source>
        <dbReference type="ARBA" id="ARBA00022741"/>
    </source>
</evidence>
<dbReference type="Gene3D" id="2.40.33.10">
    <property type="entry name" value="PK beta-barrel domain-like"/>
    <property type="match status" value="1"/>
</dbReference>
<evidence type="ECO:0000259" key="22">
    <source>
        <dbReference type="Pfam" id="PF02887"/>
    </source>
</evidence>
<dbReference type="Pfam" id="PF02887">
    <property type="entry name" value="PK_C"/>
    <property type="match status" value="1"/>
</dbReference>
<comment type="subunit">
    <text evidence="6">Homotetramer.</text>
</comment>
<dbReference type="PROSITE" id="PS00110">
    <property type="entry name" value="PYRUVATE_KINASE"/>
    <property type="match status" value="1"/>
</dbReference>
<evidence type="ECO:0000256" key="12">
    <source>
        <dbReference type="ARBA" id="ARBA00022777"/>
    </source>
</evidence>
<evidence type="ECO:0000256" key="6">
    <source>
        <dbReference type="ARBA" id="ARBA00011881"/>
    </source>
</evidence>
<dbReference type="Proteomes" id="UP000796880">
    <property type="component" value="Unassembled WGS sequence"/>
</dbReference>
<feature type="compositionally biased region" description="Basic and acidic residues" evidence="20">
    <location>
        <begin position="1"/>
        <end position="19"/>
    </location>
</feature>
<dbReference type="CDD" id="cd00288">
    <property type="entry name" value="Pyruvate_Kinase"/>
    <property type="match status" value="1"/>
</dbReference>
<evidence type="ECO:0000256" key="8">
    <source>
        <dbReference type="ARBA" id="ARBA00022490"/>
    </source>
</evidence>
<accession>A0A8K0H2C6</accession>
<name>A0A8K0H2C6_9ROSA</name>
<dbReference type="GO" id="GO:0004743">
    <property type="term" value="F:pyruvate kinase activity"/>
    <property type="evidence" value="ECO:0007669"/>
    <property type="project" value="UniProtKB-EC"/>
</dbReference>
<evidence type="ECO:0000256" key="3">
    <source>
        <dbReference type="ARBA" id="ARBA00004496"/>
    </source>
</evidence>
<evidence type="ECO:0000256" key="13">
    <source>
        <dbReference type="ARBA" id="ARBA00022840"/>
    </source>
</evidence>
<organism evidence="23 24">
    <name type="scientific">Rhamnella rubrinervis</name>
    <dbReference type="NCBI Taxonomy" id="2594499"/>
    <lineage>
        <taxon>Eukaryota</taxon>
        <taxon>Viridiplantae</taxon>
        <taxon>Streptophyta</taxon>
        <taxon>Embryophyta</taxon>
        <taxon>Tracheophyta</taxon>
        <taxon>Spermatophyta</taxon>
        <taxon>Magnoliopsida</taxon>
        <taxon>eudicotyledons</taxon>
        <taxon>Gunneridae</taxon>
        <taxon>Pentapetalae</taxon>
        <taxon>rosids</taxon>
        <taxon>fabids</taxon>
        <taxon>Rosales</taxon>
        <taxon>Rhamnaceae</taxon>
        <taxon>rhamnoid group</taxon>
        <taxon>Rhamneae</taxon>
        <taxon>Rhamnella</taxon>
    </lineage>
</organism>
<comment type="cofactor">
    <cofactor evidence="1">
        <name>Mg(2+)</name>
        <dbReference type="ChEBI" id="CHEBI:18420"/>
    </cofactor>
</comment>
<evidence type="ECO:0000313" key="23">
    <source>
        <dbReference type="EMBL" id="KAF3444374.1"/>
    </source>
</evidence>
<dbReference type="GO" id="GO:0006950">
    <property type="term" value="P:response to stress"/>
    <property type="evidence" value="ECO:0007669"/>
    <property type="project" value="UniProtKB-ARBA"/>
</dbReference>
<dbReference type="EMBL" id="VOIH02000006">
    <property type="protein sequence ID" value="KAF3444374.1"/>
    <property type="molecule type" value="Genomic_DNA"/>
</dbReference>
<dbReference type="FunFam" id="3.20.20.60:FF:000001">
    <property type="entry name" value="Pyruvate kinase"/>
    <property type="match status" value="1"/>
</dbReference>
<evidence type="ECO:0000256" key="15">
    <source>
        <dbReference type="ARBA" id="ARBA00022958"/>
    </source>
</evidence>
<evidence type="ECO:0000256" key="14">
    <source>
        <dbReference type="ARBA" id="ARBA00022842"/>
    </source>
</evidence>
<sequence length="510" mass="55312">MDQMHQQDDPKQAAPFEKKPKTKIVCTLGPASRSVSMAEKLLRAGMNVARFNFSHGSHDYHQETLDNLRQAMNNTGILCAVMLDTKGPEIRTGFLKDGKPIQLKQGQEITVSTDYSIKGDENMICMSYKKLAEDVKPGSVILCADGTISFTVLSCDTEKGLVRCHCENSALLGERKNVNLPGVIVDLPTLTEKDKEDILQWGIPNNIDMIALSFVRKGSDLVEVRRLLGKHAKNILLMSKVENQEGVANFDDILANSDAFMVARGDLGMEIPIEKIFLAQKVMIYKCNIQGKPVVTATQMLESMIKSPRPTRAEATDVANAVLDGTDCVMLSGETAAGAYPALAVRTMAKICMEAESTLDYGDVFKRIMDHSPVPMSPLESLASSAVKTANSSKASLILVLTRGGSTAKLVAKYRPGMPILSVVVPEIKTDNFDWSCSDESPARHSLIFRGLVPVLSAGSARASNAETTEEALEFAIQHAKAKGLCKNGDSVVALHRDGTASVIKILTVK</sequence>
<keyword evidence="10" id="KW-0479">Metal-binding</keyword>
<protein>
    <recommendedName>
        <fullName evidence="7 19">Pyruvate kinase</fullName>
        <ecNumber evidence="7 19">2.7.1.40</ecNumber>
    </recommendedName>
</protein>